<evidence type="ECO:0000313" key="1">
    <source>
        <dbReference type="EMBL" id="TKI06390.1"/>
    </source>
</evidence>
<keyword evidence="2" id="KW-1185">Reference proteome</keyword>
<comment type="caution">
    <text evidence="1">The sequence shown here is derived from an EMBL/GenBank/DDBJ whole genome shotgun (WGS) entry which is preliminary data.</text>
</comment>
<name>A0ABY2SML9_9HYPH</name>
<dbReference type="Proteomes" id="UP000305202">
    <property type="component" value="Unassembled WGS sequence"/>
</dbReference>
<dbReference type="EMBL" id="SZPQ01000013">
    <property type="protein sequence ID" value="TKI06390.1"/>
    <property type="molecule type" value="Genomic_DNA"/>
</dbReference>
<evidence type="ECO:0000313" key="2">
    <source>
        <dbReference type="Proteomes" id="UP000305202"/>
    </source>
</evidence>
<reference evidence="1 2" key="1">
    <citation type="submission" date="2019-04" db="EMBL/GenBank/DDBJ databases">
        <authorList>
            <person name="Li M."/>
            <person name="Gao C."/>
        </authorList>
    </citation>
    <scope>NUCLEOTIDE SEQUENCE [LARGE SCALE GENOMIC DNA]</scope>
    <source>
        <strain evidence="1 2">BGMRC 2031</strain>
    </source>
</reference>
<accession>A0ABY2SML9</accession>
<sequence>MFDFSEIIKYVPASCRVMITIENGHFITYRVLADDEHIASINAFVEIAKLAGYTVQHPRNKSV</sequence>
<evidence type="ECO:0008006" key="3">
    <source>
        <dbReference type="Google" id="ProtNLM"/>
    </source>
</evidence>
<protein>
    <recommendedName>
        <fullName evidence="3">KTSC domain-containing protein</fullName>
    </recommendedName>
</protein>
<gene>
    <name evidence="1" type="ORF">FCN80_10240</name>
</gene>
<organism evidence="1 2">
    <name type="scientific">Martelella alba</name>
    <dbReference type="NCBI Taxonomy" id="2590451"/>
    <lineage>
        <taxon>Bacteria</taxon>
        <taxon>Pseudomonadati</taxon>
        <taxon>Pseudomonadota</taxon>
        <taxon>Alphaproteobacteria</taxon>
        <taxon>Hyphomicrobiales</taxon>
        <taxon>Aurantimonadaceae</taxon>
        <taxon>Martelella</taxon>
    </lineage>
</organism>
<proteinExistence type="predicted"/>